<protein>
    <recommendedName>
        <fullName evidence="6">Peptidyl-prolyl cis-trans isomerase</fullName>
        <ecNumber evidence="6">5.2.1.8</ecNumber>
    </recommendedName>
</protein>
<evidence type="ECO:0000256" key="3">
    <source>
        <dbReference type="ARBA" id="ARBA00023110"/>
    </source>
</evidence>
<evidence type="ECO:0000313" key="8">
    <source>
        <dbReference type="EMBL" id="AHF16612.1"/>
    </source>
</evidence>
<evidence type="ECO:0000256" key="6">
    <source>
        <dbReference type="RuleBase" id="RU003915"/>
    </source>
</evidence>
<keyword evidence="9" id="KW-1185">Reference proteome</keyword>
<dbReference type="InterPro" id="IPR001179">
    <property type="entry name" value="PPIase_FKBP_dom"/>
</dbReference>
<dbReference type="EC" id="5.2.1.8" evidence="6"/>
<evidence type="ECO:0000256" key="2">
    <source>
        <dbReference type="ARBA" id="ARBA00006577"/>
    </source>
</evidence>
<dbReference type="Proteomes" id="UP000003586">
    <property type="component" value="Chromosome"/>
</dbReference>
<comment type="catalytic activity">
    <reaction evidence="1 5 6">
        <text>[protein]-peptidylproline (omega=180) = [protein]-peptidylproline (omega=0)</text>
        <dbReference type="Rhea" id="RHEA:16237"/>
        <dbReference type="Rhea" id="RHEA-COMP:10747"/>
        <dbReference type="Rhea" id="RHEA-COMP:10748"/>
        <dbReference type="ChEBI" id="CHEBI:83833"/>
        <dbReference type="ChEBI" id="CHEBI:83834"/>
        <dbReference type="EC" id="5.2.1.8"/>
    </reaction>
</comment>
<dbReference type="PANTHER" id="PTHR43811">
    <property type="entry name" value="FKBP-TYPE PEPTIDYL-PROLYL CIS-TRANS ISOMERASE FKPA"/>
    <property type="match status" value="1"/>
</dbReference>
<keyword evidence="3 5" id="KW-0697">Rotamase</keyword>
<evidence type="ECO:0000256" key="5">
    <source>
        <dbReference type="PROSITE-ProRule" id="PRU00277"/>
    </source>
</evidence>
<evidence type="ECO:0000313" key="9">
    <source>
        <dbReference type="Proteomes" id="UP000003586"/>
    </source>
</evidence>
<dbReference type="PROSITE" id="PS50059">
    <property type="entry name" value="FKBP_PPIASE"/>
    <property type="match status" value="1"/>
</dbReference>
<dbReference type="HOGENOM" id="CLU_013615_12_0_10"/>
<dbReference type="EMBL" id="CP007035">
    <property type="protein sequence ID" value="AHF16612.1"/>
    <property type="molecule type" value="Genomic_DNA"/>
</dbReference>
<reference evidence="8 9" key="1">
    <citation type="submission" date="2013-12" db="EMBL/GenBank/DDBJ databases">
        <authorList>
            <consortium name="DOE Joint Genome Institute"/>
            <person name="Eisen J."/>
            <person name="Huntemann M."/>
            <person name="Han J."/>
            <person name="Chen A."/>
            <person name="Kyrpides N."/>
            <person name="Mavromatis K."/>
            <person name="Markowitz V."/>
            <person name="Palaniappan K."/>
            <person name="Ivanova N."/>
            <person name="Schaumberg A."/>
            <person name="Pati A."/>
            <person name="Liolios K."/>
            <person name="Nordberg H.P."/>
            <person name="Cantor M.N."/>
            <person name="Hua S.X."/>
            <person name="Woyke T."/>
        </authorList>
    </citation>
    <scope>NUCLEOTIDE SEQUENCE [LARGE SCALE GENOMIC DNA]</scope>
    <source>
        <strain evidence="9">DSM 19437</strain>
    </source>
</reference>
<organism evidence="8 9">
    <name type="scientific">Niabella soli DSM 19437</name>
    <dbReference type="NCBI Taxonomy" id="929713"/>
    <lineage>
        <taxon>Bacteria</taxon>
        <taxon>Pseudomonadati</taxon>
        <taxon>Bacteroidota</taxon>
        <taxon>Chitinophagia</taxon>
        <taxon>Chitinophagales</taxon>
        <taxon>Chitinophagaceae</taxon>
        <taxon>Niabella</taxon>
    </lineage>
</organism>
<proteinExistence type="inferred from homology"/>
<accession>W0F0S9</accession>
<comment type="similarity">
    <text evidence="2 6">Belongs to the FKBP-type PPIase family.</text>
</comment>
<feature type="domain" description="PPIase FKBP-type" evidence="7">
    <location>
        <begin position="17"/>
        <end position="104"/>
    </location>
</feature>
<dbReference type="GO" id="GO:0003755">
    <property type="term" value="F:peptidyl-prolyl cis-trans isomerase activity"/>
    <property type="evidence" value="ECO:0007669"/>
    <property type="project" value="UniProtKB-UniRule"/>
</dbReference>
<evidence type="ECO:0000256" key="1">
    <source>
        <dbReference type="ARBA" id="ARBA00000971"/>
    </source>
</evidence>
<dbReference type="Gene3D" id="3.10.50.40">
    <property type="match status" value="1"/>
</dbReference>
<evidence type="ECO:0000259" key="7">
    <source>
        <dbReference type="PROSITE" id="PS50059"/>
    </source>
</evidence>
<dbReference type="InterPro" id="IPR046357">
    <property type="entry name" value="PPIase_dom_sf"/>
</dbReference>
<dbReference type="KEGG" id="nso:NIASO_18400"/>
<gene>
    <name evidence="8" type="ORF">NIASO_18400</name>
</gene>
<keyword evidence="4 5" id="KW-0413">Isomerase</keyword>
<name>W0F0S9_9BACT</name>
<dbReference type="eggNOG" id="COG0545">
    <property type="taxonomic scope" value="Bacteria"/>
</dbReference>
<dbReference type="Pfam" id="PF00254">
    <property type="entry name" value="FKBP_C"/>
    <property type="match status" value="1"/>
</dbReference>
<dbReference type="PANTHER" id="PTHR43811:SF19">
    <property type="entry name" value="39 KDA FK506-BINDING NUCLEAR PROTEIN"/>
    <property type="match status" value="1"/>
</dbReference>
<dbReference type="STRING" id="929713.NIASO_18400"/>
<dbReference type="AlphaFoldDB" id="W0F0S9"/>
<evidence type="ECO:0000256" key="4">
    <source>
        <dbReference type="ARBA" id="ARBA00023235"/>
    </source>
</evidence>
<sequence>MFYEIVNAGTGAAPTGSSTLTVKYIAYYMNGSPYDSTYAAYPDGVTTPPLNQLIPGWQQGLPKIKEGGQIRLIIPSSLAYGCNPNGGVLANQPLYFNIQLVKVGN</sequence>
<dbReference type="SUPFAM" id="SSF54534">
    <property type="entry name" value="FKBP-like"/>
    <property type="match status" value="1"/>
</dbReference>